<comment type="caution">
    <text evidence="1">The sequence shown here is derived from an EMBL/GenBank/DDBJ whole genome shotgun (WGS) entry which is preliminary data.</text>
</comment>
<dbReference type="AlphaFoldDB" id="A0AAW8FHQ9"/>
<gene>
    <name evidence="1" type="ORF">QFZ22_005559</name>
</gene>
<protein>
    <submittedName>
        <fullName evidence="1">Uncharacterized protein</fullName>
    </submittedName>
</protein>
<proteinExistence type="predicted"/>
<dbReference type="EMBL" id="JAUSZV010000005">
    <property type="protein sequence ID" value="MDQ0909574.1"/>
    <property type="molecule type" value="Genomic_DNA"/>
</dbReference>
<organism evidence="1 2">
    <name type="scientific">Streptomyces canus</name>
    <dbReference type="NCBI Taxonomy" id="58343"/>
    <lineage>
        <taxon>Bacteria</taxon>
        <taxon>Bacillati</taxon>
        <taxon>Actinomycetota</taxon>
        <taxon>Actinomycetes</taxon>
        <taxon>Kitasatosporales</taxon>
        <taxon>Streptomycetaceae</taxon>
        <taxon>Streptomyces</taxon>
        <taxon>Streptomyces aurantiacus group</taxon>
    </lineage>
</organism>
<evidence type="ECO:0000313" key="1">
    <source>
        <dbReference type="EMBL" id="MDQ0909574.1"/>
    </source>
</evidence>
<name>A0AAW8FHQ9_9ACTN</name>
<evidence type="ECO:0000313" key="2">
    <source>
        <dbReference type="Proteomes" id="UP001234216"/>
    </source>
</evidence>
<reference evidence="1" key="1">
    <citation type="submission" date="2023-07" db="EMBL/GenBank/DDBJ databases">
        <title>Comparative genomics of wheat-associated soil bacteria to identify genetic determinants of phenazine resistance.</title>
        <authorList>
            <person name="Mouncey N."/>
        </authorList>
    </citation>
    <scope>NUCLEOTIDE SEQUENCE</scope>
    <source>
        <strain evidence="1">V4I22</strain>
    </source>
</reference>
<dbReference type="Proteomes" id="UP001234216">
    <property type="component" value="Unassembled WGS sequence"/>
</dbReference>
<sequence length="84" mass="8749">MSWRKLYLLARLARPQSEGGTNMPALALLSAVFVVGVEQTLQWKYGASGIIGMLLLTIGIKAKNPAISSTGAVVLALLVAGPAL</sequence>
<accession>A0AAW8FHQ9</accession>